<feature type="transmembrane region" description="Helical" evidence="8">
    <location>
        <begin position="119"/>
        <end position="144"/>
    </location>
</feature>
<dbReference type="InterPro" id="IPR050297">
    <property type="entry name" value="LipidA_mod_glycosyltrf_83"/>
</dbReference>
<organism evidence="10 11">
    <name type="scientific">Pelolinea submarina</name>
    <dbReference type="NCBI Taxonomy" id="913107"/>
    <lineage>
        <taxon>Bacteria</taxon>
        <taxon>Bacillati</taxon>
        <taxon>Chloroflexota</taxon>
        <taxon>Anaerolineae</taxon>
        <taxon>Anaerolineales</taxon>
        <taxon>Anaerolineaceae</taxon>
        <taxon>Pelolinea</taxon>
    </lineage>
</organism>
<dbReference type="RefSeq" id="WP_116225695.1">
    <property type="nucleotide sequence ID" value="NZ_AP018437.1"/>
</dbReference>
<gene>
    <name evidence="10" type="ORF">DFR64_2428</name>
</gene>
<feature type="transmembrane region" description="Helical" evidence="8">
    <location>
        <begin position="317"/>
        <end position="338"/>
    </location>
</feature>
<evidence type="ECO:0000313" key="10">
    <source>
        <dbReference type="EMBL" id="REG07223.1"/>
    </source>
</evidence>
<dbReference type="PANTHER" id="PTHR33908">
    <property type="entry name" value="MANNOSYLTRANSFERASE YKCB-RELATED"/>
    <property type="match status" value="1"/>
</dbReference>
<keyword evidence="4 10" id="KW-0808">Transferase</keyword>
<feature type="transmembrane region" description="Helical" evidence="8">
    <location>
        <begin position="221"/>
        <end position="246"/>
    </location>
</feature>
<feature type="transmembrane region" description="Helical" evidence="8">
    <location>
        <begin position="447"/>
        <end position="467"/>
    </location>
</feature>
<evidence type="ECO:0000259" key="9">
    <source>
        <dbReference type="Pfam" id="PF13231"/>
    </source>
</evidence>
<evidence type="ECO:0000256" key="5">
    <source>
        <dbReference type="ARBA" id="ARBA00022692"/>
    </source>
</evidence>
<feature type="domain" description="Glycosyltransferase RgtA/B/C/D-like" evidence="9">
    <location>
        <begin position="208"/>
        <end position="334"/>
    </location>
</feature>
<keyword evidence="5 8" id="KW-0812">Transmembrane</keyword>
<dbReference type="GO" id="GO:0009103">
    <property type="term" value="P:lipopolysaccharide biosynthetic process"/>
    <property type="evidence" value="ECO:0007669"/>
    <property type="project" value="UniProtKB-ARBA"/>
</dbReference>
<evidence type="ECO:0000256" key="8">
    <source>
        <dbReference type="SAM" id="Phobius"/>
    </source>
</evidence>
<keyword evidence="2" id="KW-1003">Cell membrane</keyword>
<protein>
    <submittedName>
        <fullName evidence="10">4-amino-4-deoxy-L-arabinose transferase-like glycosyltransferase</fullName>
    </submittedName>
</protein>
<feature type="transmembrane region" description="Helical" evidence="8">
    <location>
        <begin position="585"/>
        <end position="605"/>
    </location>
</feature>
<dbReference type="EMBL" id="QUMS01000003">
    <property type="protein sequence ID" value="REG07223.1"/>
    <property type="molecule type" value="Genomic_DNA"/>
</dbReference>
<feature type="transmembrane region" description="Helical" evidence="8">
    <location>
        <begin position="358"/>
        <end position="377"/>
    </location>
</feature>
<keyword evidence="7 8" id="KW-0472">Membrane</keyword>
<name>A0A347ZW47_9CHLR</name>
<comment type="caution">
    <text evidence="10">The sequence shown here is derived from an EMBL/GenBank/DDBJ whole genome shotgun (WGS) entry which is preliminary data.</text>
</comment>
<dbReference type="InterPro" id="IPR038731">
    <property type="entry name" value="RgtA/B/C-like"/>
</dbReference>
<dbReference type="GO" id="GO:0005886">
    <property type="term" value="C:plasma membrane"/>
    <property type="evidence" value="ECO:0007669"/>
    <property type="project" value="UniProtKB-SubCell"/>
</dbReference>
<evidence type="ECO:0000256" key="1">
    <source>
        <dbReference type="ARBA" id="ARBA00004651"/>
    </source>
</evidence>
<sequence>MTALYFLINAIETALLAVYFYLSGSAPSEQVFLGLSPERLILVCGLAILALAFLGAAVLSLKNGNWLTRQVHTCLKNERTCWRMLAAGLLMTAAVIFLFTRGPHTFGDWSQVYIQFQPVLSLIFLFSIQTVLVLLVWIAFHFTNFKPESDKEIRRIWIIFAALAAFKYFLGAAGAYGPINGDEMEYFSLTYYLSQGNLFQAVDPIHYPPLYPLLLTTTLPFGFYTFDLIKVINVLLSSSIVFPIYLISRRYMKAEQSLLVVLGASLLPFHLVFPRRIQSENLYFPLFYWALYFIVSDSQDERRRSAWDILSGALLGLLYLTRYITLALLPVFLLGWGLKVNRNSAGSQQRASQWIRRFLLLAACGLGCYLPWITAGLSHGYTFKDTLGLFITASVENPQQLSFANLMLWVLIYAAYLALMAAPVLPFLVLLVRDFFSNRLGRESKHWFILSIALTAVYSAAVVRHSWRANYNAEIPMKIMGRYLIFLAPIFLISAMLALRERKENETPAALQYGLLMLIIPAGLISGAYLLLIRKSILPISAGALNALGAVDGYMVALMEEFFFLLLLPLYGSYLLLYLKKKIPALLAAAALGLAIFYLAALPAYQGELKDQQYYNRIGEQTAKALADLDIDPSGAGLQLLLPNELTSIQKQQIYMTVQVRGFPLLSPASYNSIRQFSDLEENTLVIWDSQNEWSSPQEPIQSLSLSGTPYLLEVF</sequence>
<feature type="transmembrane region" description="Helical" evidence="8">
    <location>
        <begin position="511"/>
        <end position="531"/>
    </location>
</feature>
<evidence type="ECO:0000256" key="3">
    <source>
        <dbReference type="ARBA" id="ARBA00022676"/>
    </source>
</evidence>
<feature type="transmembrane region" description="Helical" evidence="8">
    <location>
        <begin position="81"/>
        <end position="99"/>
    </location>
</feature>
<evidence type="ECO:0000256" key="7">
    <source>
        <dbReference type="ARBA" id="ARBA00023136"/>
    </source>
</evidence>
<keyword evidence="6 8" id="KW-1133">Transmembrane helix</keyword>
<feature type="transmembrane region" description="Helical" evidence="8">
    <location>
        <begin position="156"/>
        <end position="179"/>
    </location>
</feature>
<proteinExistence type="predicted"/>
<dbReference type="Pfam" id="PF13231">
    <property type="entry name" value="PMT_2"/>
    <property type="match status" value="1"/>
</dbReference>
<feature type="transmembrane region" description="Helical" evidence="8">
    <location>
        <begin position="406"/>
        <end position="435"/>
    </location>
</feature>
<accession>A0A347ZW47</accession>
<feature type="transmembrane region" description="Helical" evidence="8">
    <location>
        <begin position="562"/>
        <end position="579"/>
    </location>
</feature>
<reference evidence="10 11" key="1">
    <citation type="submission" date="2018-08" db="EMBL/GenBank/DDBJ databases">
        <title>Genomic Encyclopedia of Type Strains, Phase IV (KMG-IV): sequencing the most valuable type-strain genomes for metagenomic binning, comparative biology and taxonomic classification.</title>
        <authorList>
            <person name="Goeker M."/>
        </authorList>
    </citation>
    <scope>NUCLEOTIDE SEQUENCE [LARGE SCALE GENOMIC DNA]</scope>
    <source>
        <strain evidence="10 11">DSM 23923</strain>
    </source>
</reference>
<keyword evidence="11" id="KW-1185">Reference proteome</keyword>
<comment type="subcellular location">
    <subcellularLocation>
        <location evidence="1">Cell membrane</location>
        <topology evidence="1">Multi-pass membrane protein</topology>
    </subcellularLocation>
</comment>
<dbReference type="GO" id="GO:0016763">
    <property type="term" value="F:pentosyltransferase activity"/>
    <property type="evidence" value="ECO:0007669"/>
    <property type="project" value="TreeGrafter"/>
</dbReference>
<feature type="transmembrane region" description="Helical" evidence="8">
    <location>
        <begin position="479"/>
        <end position="499"/>
    </location>
</feature>
<dbReference type="AlphaFoldDB" id="A0A347ZW47"/>
<evidence type="ECO:0000256" key="6">
    <source>
        <dbReference type="ARBA" id="ARBA00022989"/>
    </source>
</evidence>
<evidence type="ECO:0000256" key="2">
    <source>
        <dbReference type="ARBA" id="ARBA00022475"/>
    </source>
</evidence>
<keyword evidence="3" id="KW-0328">Glycosyltransferase</keyword>
<evidence type="ECO:0000256" key="4">
    <source>
        <dbReference type="ARBA" id="ARBA00022679"/>
    </source>
</evidence>
<feature type="transmembrane region" description="Helical" evidence="8">
    <location>
        <begin position="258"/>
        <end position="277"/>
    </location>
</feature>
<feature type="transmembrane region" description="Helical" evidence="8">
    <location>
        <begin position="40"/>
        <end position="61"/>
    </location>
</feature>
<dbReference type="PANTHER" id="PTHR33908:SF11">
    <property type="entry name" value="MEMBRANE PROTEIN"/>
    <property type="match status" value="1"/>
</dbReference>
<evidence type="ECO:0000313" key="11">
    <source>
        <dbReference type="Proteomes" id="UP000256388"/>
    </source>
</evidence>
<dbReference type="Proteomes" id="UP000256388">
    <property type="component" value="Unassembled WGS sequence"/>
</dbReference>